<evidence type="ECO:0000256" key="1">
    <source>
        <dbReference type="SAM" id="Phobius"/>
    </source>
</evidence>
<keyword evidence="3" id="KW-1185">Reference proteome</keyword>
<proteinExistence type="predicted"/>
<feature type="transmembrane region" description="Helical" evidence="1">
    <location>
        <begin position="185"/>
        <end position="205"/>
    </location>
</feature>
<keyword evidence="1" id="KW-1133">Transmembrane helix</keyword>
<feature type="transmembrane region" description="Helical" evidence="1">
    <location>
        <begin position="211"/>
        <end position="228"/>
    </location>
</feature>
<evidence type="ECO:0000313" key="3">
    <source>
        <dbReference type="Proteomes" id="UP000247454"/>
    </source>
</evidence>
<keyword evidence="1" id="KW-0812">Transmembrane</keyword>
<keyword evidence="1" id="KW-0472">Membrane</keyword>
<name>A0A318TFL6_9HYPH</name>
<accession>A0A318TFL6</accession>
<dbReference type="EMBL" id="QJTF01000014">
    <property type="protein sequence ID" value="PYE87305.1"/>
    <property type="molecule type" value="Genomic_DNA"/>
</dbReference>
<dbReference type="AlphaFoldDB" id="A0A318TFL6"/>
<evidence type="ECO:0000313" key="2">
    <source>
        <dbReference type="EMBL" id="PYE87305.1"/>
    </source>
</evidence>
<feature type="transmembrane region" description="Helical" evidence="1">
    <location>
        <begin position="257"/>
        <end position="274"/>
    </location>
</feature>
<sequence length="457" mass="50118">MRGINTKENQKMSFMVTAQSNKNTDWRYRLSTIILLLAAFPIQIYAVPGFEITPSLILAAAVFLLSKPSEKAIYVVIGFLAICGLLALLGMVGNDGRIKNLIGAASFSSGFPYLLVGLVFASYSIDIAKLWQPVAVAAVLVTVIFMVDLYLTNGNLILSAAYDSVAYSAPETTFINSVFPFYGKYAVITLATIAMMLAGLSIAAASSFRGNFKIFVLIVSNLLMFISFTTWTRQVMLGVILFYAILIVMAFRRKETWVSFGVFLILLGPWAYFLQADSRSLLSWEANGHVVGAEGIGTHKFQTSIDYLKDGNFDKLSTGRLPLYRDAFNRITPRILLGGCGFCNIADVLKFPFSSLHNVILTAVFKGGVIYAAIYLCVAFGSLILLWFRKKSFSRDATYAVVASIAVQSLFNDVLYFQVVPALLFTLSGYLIGSSSIGEKFFLRREVVAPAFGSGTH</sequence>
<reference evidence="2 3" key="1">
    <citation type="submission" date="2018-06" db="EMBL/GenBank/DDBJ databases">
        <title>Genomic Encyclopedia of Type Strains, Phase III (KMG-III): the genomes of soil and plant-associated and newly described type strains.</title>
        <authorList>
            <person name="Whitman W."/>
        </authorList>
    </citation>
    <scope>NUCLEOTIDE SEQUENCE [LARGE SCALE GENOMIC DNA]</scope>
    <source>
        <strain evidence="2 3">ORS 1419</strain>
    </source>
</reference>
<feature type="transmembrane region" description="Helical" evidence="1">
    <location>
        <begin position="104"/>
        <end position="125"/>
    </location>
</feature>
<feature type="transmembrane region" description="Helical" evidence="1">
    <location>
        <begin position="33"/>
        <end position="66"/>
    </location>
</feature>
<gene>
    <name evidence="2" type="ORF">C7477_11440</name>
</gene>
<feature type="transmembrane region" description="Helical" evidence="1">
    <location>
        <begin position="235"/>
        <end position="251"/>
    </location>
</feature>
<feature type="transmembrane region" description="Helical" evidence="1">
    <location>
        <begin position="414"/>
        <end position="433"/>
    </location>
</feature>
<protein>
    <submittedName>
        <fullName evidence="2">Uncharacterized protein</fullName>
    </submittedName>
</protein>
<feature type="transmembrane region" description="Helical" evidence="1">
    <location>
        <begin position="72"/>
        <end position="92"/>
    </location>
</feature>
<feature type="transmembrane region" description="Helical" evidence="1">
    <location>
        <begin position="369"/>
        <end position="388"/>
    </location>
</feature>
<organism evidence="2 3">
    <name type="scientific">Phyllobacterium leguminum</name>
    <dbReference type="NCBI Taxonomy" id="314237"/>
    <lineage>
        <taxon>Bacteria</taxon>
        <taxon>Pseudomonadati</taxon>
        <taxon>Pseudomonadota</taxon>
        <taxon>Alphaproteobacteria</taxon>
        <taxon>Hyphomicrobiales</taxon>
        <taxon>Phyllobacteriaceae</taxon>
        <taxon>Phyllobacterium</taxon>
    </lineage>
</organism>
<comment type="caution">
    <text evidence="2">The sequence shown here is derived from an EMBL/GenBank/DDBJ whole genome shotgun (WGS) entry which is preliminary data.</text>
</comment>
<dbReference type="Proteomes" id="UP000247454">
    <property type="component" value="Unassembled WGS sequence"/>
</dbReference>
<feature type="transmembrane region" description="Helical" evidence="1">
    <location>
        <begin position="131"/>
        <end position="151"/>
    </location>
</feature>